<feature type="region of interest" description="Disordered" evidence="2">
    <location>
        <begin position="386"/>
        <end position="412"/>
    </location>
</feature>
<dbReference type="Gene3D" id="3.40.630.190">
    <property type="entry name" value="LCP protein"/>
    <property type="match status" value="1"/>
</dbReference>
<name>A0ABS5IJC5_9MICO</name>
<feature type="domain" description="Cell envelope-related transcriptional attenuator" evidence="4">
    <location>
        <begin position="139"/>
        <end position="293"/>
    </location>
</feature>
<protein>
    <submittedName>
        <fullName evidence="5">LCP family protein</fullName>
    </submittedName>
</protein>
<keyword evidence="3" id="KW-1133">Transmembrane helix</keyword>
<evidence type="ECO:0000259" key="4">
    <source>
        <dbReference type="Pfam" id="PF03816"/>
    </source>
</evidence>
<feature type="transmembrane region" description="Helical" evidence="3">
    <location>
        <begin position="56"/>
        <end position="77"/>
    </location>
</feature>
<dbReference type="PANTHER" id="PTHR33392">
    <property type="entry name" value="POLYISOPRENYL-TEICHOIC ACID--PEPTIDOGLYCAN TEICHOIC ACID TRANSFERASE TAGU"/>
    <property type="match status" value="1"/>
</dbReference>
<evidence type="ECO:0000256" key="3">
    <source>
        <dbReference type="SAM" id="Phobius"/>
    </source>
</evidence>
<keyword evidence="6" id="KW-1185">Reference proteome</keyword>
<evidence type="ECO:0000256" key="1">
    <source>
        <dbReference type="ARBA" id="ARBA00006068"/>
    </source>
</evidence>
<dbReference type="InterPro" id="IPR004474">
    <property type="entry name" value="LytR_CpsA_psr"/>
</dbReference>
<gene>
    <name evidence="5" type="ORF">KE274_02965</name>
</gene>
<comment type="caution">
    <text evidence="5">The sequence shown here is derived from an EMBL/GenBank/DDBJ whole genome shotgun (WGS) entry which is preliminary data.</text>
</comment>
<sequence length="437" mass="47024">MSRGFESHTLRIPSAAPPSCRAELERARVSDKRRRHTLARHGQQHTPGPLGQLMKFIAIGLAVVLVSGIGVGTYFFYDFSSTVSANAVDLDGQEDLPPDIGEYKDGFNLVLTGVDTCEEKYKDLFGDRCTGRDAGGTLNDVNLLVHVSQEPRRVTVVSFPRDLMVPIPECEDKDGNVHSAMSKQALNTAYTDGGLNCVVQTISQLTDQEIQFAASVTFGGVIEITNAIGGVEVCLANPIKDRYTGLDLAEGTHWLQGLEALQFLRTRHGVGDGSDLGRIGNQQQYMSSLARALISSDTLGNVPVMLKLANIGLQNLETSTSLADPVRIAQIALALKSVPFEDIVFLQYPTNADSADPNKVVPNKEAADVMWEAIEKNAQLQVTHQNTSNDGVIVQEPTTPTEATPDPNATPSDVVALPDTIKGNSAAQQTCSNGNVR</sequence>
<feature type="compositionally biased region" description="Low complexity" evidence="2">
    <location>
        <begin position="396"/>
        <end position="411"/>
    </location>
</feature>
<dbReference type="NCBIfam" id="TIGR00350">
    <property type="entry name" value="lytR_cpsA_psr"/>
    <property type="match status" value="1"/>
</dbReference>
<proteinExistence type="inferred from homology"/>
<keyword evidence="3" id="KW-0812">Transmembrane</keyword>
<dbReference type="Proteomes" id="UP000678243">
    <property type="component" value="Unassembled WGS sequence"/>
</dbReference>
<organism evidence="5 6">
    <name type="scientific">Microbacterium paraoxydans</name>
    <dbReference type="NCBI Taxonomy" id="199592"/>
    <lineage>
        <taxon>Bacteria</taxon>
        <taxon>Bacillati</taxon>
        <taxon>Actinomycetota</taxon>
        <taxon>Actinomycetes</taxon>
        <taxon>Micrococcales</taxon>
        <taxon>Microbacteriaceae</taxon>
        <taxon>Microbacterium</taxon>
    </lineage>
</organism>
<evidence type="ECO:0000313" key="5">
    <source>
        <dbReference type="EMBL" id="MBS0023063.1"/>
    </source>
</evidence>
<accession>A0ABS5IJC5</accession>
<dbReference type="InterPro" id="IPR050922">
    <property type="entry name" value="LytR/CpsA/Psr_CW_biosynth"/>
</dbReference>
<comment type="similarity">
    <text evidence="1">Belongs to the LytR/CpsA/Psr (LCP) family.</text>
</comment>
<dbReference type="PANTHER" id="PTHR33392:SF6">
    <property type="entry name" value="POLYISOPRENYL-TEICHOIC ACID--PEPTIDOGLYCAN TEICHOIC ACID TRANSFERASE TAGU"/>
    <property type="match status" value="1"/>
</dbReference>
<dbReference type="Pfam" id="PF03816">
    <property type="entry name" value="LytR_cpsA_psr"/>
    <property type="match status" value="1"/>
</dbReference>
<dbReference type="EMBL" id="JAGTUK010000001">
    <property type="protein sequence ID" value="MBS0023063.1"/>
    <property type="molecule type" value="Genomic_DNA"/>
</dbReference>
<evidence type="ECO:0000313" key="6">
    <source>
        <dbReference type="Proteomes" id="UP000678243"/>
    </source>
</evidence>
<evidence type="ECO:0000256" key="2">
    <source>
        <dbReference type="SAM" id="MobiDB-lite"/>
    </source>
</evidence>
<keyword evidence="3" id="KW-0472">Membrane</keyword>
<reference evidence="5 6" key="1">
    <citation type="submission" date="2021-04" db="EMBL/GenBank/DDBJ databases">
        <title>Whole genome analysis of root endophytic bacterium Microbacterium paraoxydans ku-mp colonizing RP-bio226 rice variety.</title>
        <authorList>
            <person name="Ulaganathan K."/>
            <person name="Latha B."/>
        </authorList>
    </citation>
    <scope>NUCLEOTIDE SEQUENCE [LARGE SCALE GENOMIC DNA]</scope>
    <source>
        <strain evidence="6">ku-mp</strain>
    </source>
</reference>